<comment type="subcellular location">
    <subcellularLocation>
        <location evidence="1">Cell membrane</location>
        <topology evidence="1">Multi-pass membrane protein</topology>
    </subcellularLocation>
</comment>
<dbReference type="InterPro" id="IPR003838">
    <property type="entry name" value="ABC3_permease_C"/>
</dbReference>
<sequence>MTKIVNFAKLQNKFTLNFPYFLARRILFTGHRTFSKLIVRVTIGALALAVSAIVLSVAILKGFKAEIIEKQRGFFGDVIITKNDLNASYENTPIQLSAEELQRLKGLPAVVDITPFATKAGIMNVKGEVEGVLLKGVDKNYNQQYLQKNIVTGDTLDFSTGANTQILISEYLSNRLNLHVGDKFIMFFVQEPIRKRPFTVKGIYTTHSEELDKTYVIGSLDLIRRLNNLSDNEVGAYQLRLSSFDSLETVTYQANQVLPVTLNATNIVEQMPDIFNWLNMLDMNDNVIFVLMVVVAVINMVSSLLISILERSSMIGILKALGYSNTGIRQVFLYGSMYLIGLGLLIGNLLAISLYIFQTQTHFFTLDPSTYYIAYVPMSISWFEVVGLNLAVAAIGLLTLFVPAMLISRISPIKTIQFK</sequence>
<dbReference type="InterPro" id="IPR025857">
    <property type="entry name" value="MacB_PCD"/>
</dbReference>
<evidence type="ECO:0000313" key="11">
    <source>
        <dbReference type="Proteomes" id="UP001597545"/>
    </source>
</evidence>
<evidence type="ECO:0000256" key="2">
    <source>
        <dbReference type="ARBA" id="ARBA00005236"/>
    </source>
</evidence>
<keyword evidence="5 7" id="KW-1133">Transmembrane helix</keyword>
<proteinExistence type="inferred from homology"/>
<dbReference type="Pfam" id="PF12704">
    <property type="entry name" value="MacB_PCD"/>
    <property type="match status" value="1"/>
</dbReference>
<dbReference type="EMBL" id="JBHULR010000003">
    <property type="protein sequence ID" value="MFD2547360.1"/>
    <property type="molecule type" value="Genomic_DNA"/>
</dbReference>
<protein>
    <submittedName>
        <fullName evidence="10">ABC transporter permease</fullName>
    </submittedName>
</protein>
<evidence type="ECO:0000256" key="5">
    <source>
        <dbReference type="ARBA" id="ARBA00022989"/>
    </source>
</evidence>
<name>A0ABW5KHK5_9SPHI</name>
<evidence type="ECO:0000256" key="6">
    <source>
        <dbReference type="ARBA" id="ARBA00023136"/>
    </source>
</evidence>
<feature type="transmembrane region" description="Helical" evidence="7">
    <location>
        <begin position="385"/>
        <end position="407"/>
    </location>
</feature>
<keyword evidence="3" id="KW-1003">Cell membrane</keyword>
<evidence type="ECO:0000259" key="9">
    <source>
        <dbReference type="Pfam" id="PF12704"/>
    </source>
</evidence>
<evidence type="ECO:0000259" key="8">
    <source>
        <dbReference type="Pfam" id="PF02687"/>
    </source>
</evidence>
<feature type="domain" description="MacB-like periplasmic core" evidence="9">
    <location>
        <begin position="42"/>
        <end position="250"/>
    </location>
</feature>
<gene>
    <name evidence="10" type="ORF">ACFSR5_06830</name>
</gene>
<evidence type="ECO:0000256" key="1">
    <source>
        <dbReference type="ARBA" id="ARBA00004651"/>
    </source>
</evidence>
<dbReference type="Proteomes" id="UP001597545">
    <property type="component" value="Unassembled WGS sequence"/>
</dbReference>
<comment type="caution">
    <text evidence="10">The sequence shown here is derived from an EMBL/GenBank/DDBJ whole genome shotgun (WGS) entry which is preliminary data.</text>
</comment>
<feature type="transmembrane region" description="Helical" evidence="7">
    <location>
        <begin position="331"/>
        <end position="357"/>
    </location>
</feature>
<dbReference type="Pfam" id="PF02687">
    <property type="entry name" value="FtsX"/>
    <property type="match status" value="1"/>
</dbReference>
<keyword evidence="4 7" id="KW-0812">Transmembrane</keyword>
<evidence type="ECO:0000313" key="10">
    <source>
        <dbReference type="EMBL" id="MFD2547360.1"/>
    </source>
</evidence>
<dbReference type="InterPro" id="IPR051447">
    <property type="entry name" value="Lipoprotein-release_system"/>
</dbReference>
<feature type="transmembrane region" description="Helical" evidence="7">
    <location>
        <begin position="37"/>
        <end position="60"/>
    </location>
</feature>
<organism evidence="10 11">
    <name type="scientific">Sphingobacterium suaedae</name>
    <dbReference type="NCBI Taxonomy" id="1686402"/>
    <lineage>
        <taxon>Bacteria</taxon>
        <taxon>Pseudomonadati</taxon>
        <taxon>Bacteroidota</taxon>
        <taxon>Sphingobacteriia</taxon>
        <taxon>Sphingobacteriales</taxon>
        <taxon>Sphingobacteriaceae</taxon>
        <taxon>Sphingobacterium</taxon>
    </lineage>
</organism>
<dbReference type="PANTHER" id="PTHR30489:SF0">
    <property type="entry name" value="LIPOPROTEIN-RELEASING SYSTEM TRANSMEMBRANE PROTEIN LOLE"/>
    <property type="match status" value="1"/>
</dbReference>
<feature type="domain" description="ABC3 transporter permease C-terminal" evidence="8">
    <location>
        <begin position="286"/>
        <end position="412"/>
    </location>
</feature>
<dbReference type="PANTHER" id="PTHR30489">
    <property type="entry name" value="LIPOPROTEIN-RELEASING SYSTEM TRANSMEMBRANE PROTEIN LOLE"/>
    <property type="match status" value="1"/>
</dbReference>
<accession>A0ABW5KHK5</accession>
<evidence type="ECO:0000256" key="7">
    <source>
        <dbReference type="SAM" id="Phobius"/>
    </source>
</evidence>
<reference evidence="11" key="1">
    <citation type="journal article" date="2019" name="Int. J. Syst. Evol. Microbiol.">
        <title>The Global Catalogue of Microorganisms (GCM) 10K type strain sequencing project: providing services to taxonomists for standard genome sequencing and annotation.</title>
        <authorList>
            <consortium name="The Broad Institute Genomics Platform"/>
            <consortium name="The Broad Institute Genome Sequencing Center for Infectious Disease"/>
            <person name="Wu L."/>
            <person name="Ma J."/>
        </authorList>
    </citation>
    <scope>NUCLEOTIDE SEQUENCE [LARGE SCALE GENOMIC DNA]</scope>
    <source>
        <strain evidence="11">KCTC 42662</strain>
    </source>
</reference>
<keyword evidence="6 7" id="KW-0472">Membrane</keyword>
<feature type="transmembrane region" description="Helical" evidence="7">
    <location>
        <begin position="287"/>
        <end position="310"/>
    </location>
</feature>
<evidence type="ECO:0000256" key="4">
    <source>
        <dbReference type="ARBA" id="ARBA00022692"/>
    </source>
</evidence>
<keyword evidence="11" id="KW-1185">Reference proteome</keyword>
<comment type="similarity">
    <text evidence="2">Belongs to the ABC-4 integral membrane protein family. LolC/E subfamily.</text>
</comment>
<evidence type="ECO:0000256" key="3">
    <source>
        <dbReference type="ARBA" id="ARBA00022475"/>
    </source>
</evidence>
<dbReference type="RefSeq" id="WP_380902040.1">
    <property type="nucleotide sequence ID" value="NZ_JBHUEG010000007.1"/>
</dbReference>